<sequence length="153" mass="17902">MRFLPKYYSLPSNIPSRELHRLPPWGGDDPEKCLTGRDFITVLPTDGSCRASLLKRRAMLDIYPRTVQVKELDHLRTSRRSAENPCNNSVMVQCKHLWHESRGDGLPTHPNSREILYSRPSDSKHLWLLTDYHPCHYSCELYVLRFPPCWGRD</sequence>
<protein>
    <submittedName>
        <fullName evidence="1">Uncharacterized protein</fullName>
    </submittedName>
</protein>
<evidence type="ECO:0000313" key="2">
    <source>
        <dbReference type="Proteomes" id="UP000053989"/>
    </source>
</evidence>
<dbReference type="InParanoid" id="A0A0C3DG84"/>
<dbReference type="OrthoDB" id="1368at2759"/>
<accession>A0A0C3DG84</accession>
<name>A0A0C3DG84_9AGAM</name>
<dbReference type="EMBL" id="KN822136">
    <property type="protein sequence ID" value="KIM55384.1"/>
    <property type="molecule type" value="Genomic_DNA"/>
</dbReference>
<dbReference type="Proteomes" id="UP000053989">
    <property type="component" value="Unassembled WGS sequence"/>
</dbReference>
<reference evidence="1 2" key="1">
    <citation type="submission" date="2014-04" db="EMBL/GenBank/DDBJ databases">
        <authorList>
            <consortium name="DOE Joint Genome Institute"/>
            <person name="Kuo A."/>
            <person name="Kohler A."/>
            <person name="Nagy L.G."/>
            <person name="Floudas D."/>
            <person name="Copeland A."/>
            <person name="Barry K.W."/>
            <person name="Cichocki N."/>
            <person name="Veneault-Fourrey C."/>
            <person name="LaButti K."/>
            <person name="Lindquist E.A."/>
            <person name="Lipzen A."/>
            <person name="Lundell T."/>
            <person name="Morin E."/>
            <person name="Murat C."/>
            <person name="Sun H."/>
            <person name="Tunlid A."/>
            <person name="Henrissat B."/>
            <person name="Grigoriev I.V."/>
            <person name="Hibbett D.S."/>
            <person name="Martin F."/>
            <person name="Nordberg H.P."/>
            <person name="Cantor M.N."/>
            <person name="Hua S.X."/>
        </authorList>
    </citation>
    <scope>NUCLEOTIDE SEQUENCE [LARGE SCALE GENOMIC DNA]</scope>
    <source>
        <strain evidence="1 2">Foug A</strain>
    </source>
</reference>
<gene>
    <name evidence="1" type="ORF">SCLCIDRAFT_306566</name>
</gene>
<evidence type="ECO:0000313" key="1">
    <source>
        <dbReference type="EMBL" id="KIM55384.1"/>
    </source>
</evidence>
<dbReference type="HOGENOM" id="CLU_1714371_0_0_1"/>
<reference evidence="2" key="2">
    <citation type="submission" date="2015-01" db="EMBL/GenBank/DDBJ databases">
        <title>Evolutionary Origins and Diversification of the Mycorrhizal Mutualists.</title>
        <authorList>
            <consortium name="DOE Joint Genome Institute"/>
            <consortium name="Mycorrhizal Genomics Consortium"/>
            <person name="Kohler A."/>
            <person name="Kuo A."/>
            <person name="Nagy L.G."/>
            <person name="Floudas D."/>
            <person name="Copeland A."/>
            <person name="Barry K.W."/>
            <person name="Cichocki N."/>
            <person name="Veneault-Fourrey C."/>
            <person name="LaButti K."/>
            <person name="Lindquist E.A."/>
            <person name="Lipzen A."/>
            <person name="Lundell T."/>
            <person name="Morin E."/>
            <person name="Murat C."/>
            <person name="Riley R."/>
            <person name="Ohm R."/>
            <person name="Sun H."/>
            <person name="Tunlid A."/>
            <person name="Henrissat B."/>
            <person name="Grigoriev I.V."/>
            <person name="Hibbett D.S."/>
            <person name="Martin F."/>
        </authorList>
    </citation>
    <scope>NUCLEOTIDE SEQUENCE [LARGE SCALE GENOMIC DNA]</scope>
    <source>
        <strain evidence="2">Foug A</strain>
    </source>
</reference>
<dbReference type="AlphaFoldDB" id="A0A0C3DG84"/>
<keyword evidence="2" id="KW-1185">Reference proteome</keyword>
<organism evidence="1 2">
    <name type="scientific">Scleroderma citrinum Foug A</name>
    <dbReference type="NCBI Taxonomy" id="1036808"/>
    <lineage>
        <taxon>Eukaryota</taxon>
        <taxon>Fungi</taxon>
        <taxon>Dikarya</taxon>
        <taxon>Basidiomycota</taxon>
        <taxon>Agaricomycotina</taxon>
        <taxon>Agaricomycetes</taxon>
        <taxon>Agaricomycetidae</taxon>
        <taxon>Boletales</taxon>
        <taxon>Sclerodermatineae</taxon>
        <taxon>Sclerodermataceae</taxon>
        <taxon>Scleroderma</taxon>
    </lineage>
</organism>
<proteinExistence type="predicted"/>